<dbReference type="RefSeq" id="XP_028877028.1">
    <property type="nucleotide sequence ID" value="XM_029031687.1"/>
</dbReference>
<reference evidence="3 4" key="1">
    <citation type="submission" date="2017-03" db="EMBL/GenBank/DDBJ databases">
        <title>An alternative strategy for trypanosome survival in the mammalian bloodstream revealed through genome and transcriptome analysis of the ubiquitous bovine parasite Trypanosoma (Megatrypanum) theileri.</title>
        <authorList>
            <person name="Kelly S."/>
            <person name="Ivens A."/>
            <person name="Mott A."/>
            <person name="O'Neill E."/>
            <person name="Emms D."/>
            <person name="Macleod O."/>
            <person name="Voorheis P."/>
            <person name="Matthews J."/>
            <person name="Matthews K."/>
            <person name="Carrington M."/>
        </authorList>
    </citation>
    <scope>NUCLEOTIDE SEQUENCE [LARGE SCALE GENOMIC DNA]</scope>
    <source>
        <strain evidence="3">Edinburgh</strain>
    </source>
</reference>
<evidence type="ECO:0000313" key="4">
    <source>
        <dbReference type="Proteomes" id="UP000192257"/>
    </source>
</evidence>
<dbReference type="PROSITE" id="PS51257">
    <property type="entry name" value="PROKAR_LIPOPROTEIN"/>
    <property type="match status" value="1"/>
</dbReference>
<protein>
    <submittedName>
        <fullName evidence="3">Uncharacterized protein</fullName>
    </submittedName>
</protein>
<keyword evidence="2" id="KW-0732">Signal</keyword>
<dbReference type="AlphaFoldDB" id="A0A1X0NDY9"/>
<feature type="compositionally biased region" description="Basic and acidic residues" evidence="1">
    <location>
        <begin position="75"/>
        <end position="92"/>
    </location>
</feature>
<accession>A0A1X0NDY9</accession>
<sequence>MLMMQRCVFCFMALVLSTACACVAANVAGAGGGPPPPPPPGDNCKPEPDSKQCRTGGTEAETSSGDCENSSPPERCTKKDGHIDVNCPKDSEPPCPQLQPKEPAPTSPKEPAPKEPA</sequence>
<dbReference type="GeneID" id="39991467"/>
<evidence type="ECO:0000313" key="3">
    <source>
        <dbReference type="EMBL" id="ORC81748.1"/>
    </source>
</evidence>
<evidence type="ECO:0000256" key="2">
    <source>
        <dbReference type="SAM" id="SignalP"/>
    </source>
</evidence>
<comment type="caution">
    <text evidence="3">The sequence shown here is derived from an EMBL/GenBank/DDBJ whole genome shotgun (WGS) entry which is preliminary data.</text>
</comment>
<evidence type="ECO:0000256" key="1">
    <source>
        <dbReference type="SAM" id="MobiDB-lite"/>
    </source>
</evidence>
<feature type="compositionally biased region" description="Pro residues" evidence="1">
    <location>
        <begin position="93"/>
        <end position="110"/>
    </location>
</feature>
<dbReference type="EMBL" id="NBCO01000108">
    <property type="protein sequence ID" value="ORC81748.1"/>
    <property type="molecule type" value="Genomic_DNA"/>
</dbReference>
<name>A0A1X0NDY9_9TRYP</name>
<proteinExistence type="predicted"/>
<dbReference type="VEuPathDB" id="TriTrypDB:TM35_001081090"/>
<feature type="region of interest" description="Disordered" evidence="1">
    <location>
        <begin position="29"/>
        <end position="117"/>
    </location>
</feature>
<keyword evidence="4" id="KW-1185">Reference proteome</keyword>
<dbReference type="Proteomes" id="UP000192257">
    <property type="component" value="Unassembled WGS sequence"/>
</dbReference>
<feature type="signal peptide" evidence="2">
    <location>
        <begin position="1"/>
        <end position="24"/>
    </location>
</feature>
<feature type="chain" id="PRO_5012055046" evidence="2">
    <location>
        <begin position="25"/>
        <end position="117"/>
    </location>
</feature>
<feature type="compositionally biased region" description="Polar residues" evidence="1">
    <location>
        <begin position="60"/>
        <end position="72"/>
    </location>
</feature>
<organism evidence="3 4">
    <name type="scientific">Trypanosoma theileri</name>
    <dbReference type="NCBI Taxonomy" id="67003"/>
    <lineage>
        <taxon>Eukaryota</taxon>
        <taxon>Discoba</taxon>
        <taxon>Euglenozoa</taxon>
        <taxon>Kinetoplastea</taxon>
        <taxon>Metakinetoplastina</taxon>
        <taxon>Trypanosomatida</taxon>
        <taxon>Trypanosomatidae</taxon>
        <taxon>Trypanosoma</taxon>
    </lineage>
</organism>
<gene>
    <name evidence="3" type="ORF">TM35_001081090</name>
</gene>
<feature type="non-terminal residue" evidence="3">
    <location>
        <position position="117"/>
    </location>
</feature>